<dbReference type="Gramene" id="evm.model.09.986">
    <property type="protein sequence ID" value="cds.evm.model.09.986"/>
    <property type="gene ID" value="evm.TU.09.986"/>
</dbReference>
<dbReference type="EMBL" id="UZAU01000744">
    <property type="status" value="NOT_ANNOTATED_CDS"/>
    <property type="molecule type" value="Genomic_DNA"/>
</dbReference>
<dbReference type="PANTHER" id="PTHR33116">
    <property type="entry name" value="REVERSE TRANSCRIPTASE ZINC-BINDING DOMAIN-CONTAINING PROTEIN-RELATED-RELATED"/>
    <property type="match status" value="1"/>
</dbReference>
<organism evidence="1 2">
    <name type="scientific">Cannabis sativa</name>
    <name type="common">Hemp</name>
    <name type="synonym">Marijuana</name>
    <dbReference type="NCBI Taxonomy" id="3483"/>
    <lineage>
        <taxon>Eukaryota</taxon>
        <taxon>Viridiplantae</taxon>
        <taxon>Streptophyta</taxon>
        <taxon>Embryophyta</taxon>
        <taxon>Tracheophyta</taxon>
        <taxon>Spermatophyta</taxon>
        <taxon>Magnoliopsida</taxon>
        <taxon>eudicotyledons</taxon>
        <taxon>Gunneridae</taxon>
        <taxon>Pentapetalae</taxon>
        <taxon>rosids</taxon>
        <taxon>fabids</taxon>
        <taxon>Rosales</taxon>
        <taxon>Cannabaceae</taxon>
        <taxon>Cannabis</taxon>
    </lineage>
</organism>
<reference evidence="1" key="2">
    <citation type="submission" date="2021-03" db="UniProtKB">
        <authorList>
            <consortium name="EnsemblPlants"/>
        </authorList>
    </citation>
    <scope>IDENTIFICATION</scope>
</reference>
<evidence type="ECO:0008006" key="3">
    <source>
        <dbReference type="Google" id="ProtNLM"/>
    </source>
</evidence>
<keyword evidence="2" id="KW-1185">Reference proteome</keyword>
<name>A0A803QI02_CANSA</name>
<evidence type="ECO:0000313" key="2">
    <source>
        <dbReference type="Proteomes" id="UP000596661"/>
    </source>
</evidence>
<dbReference type="EnsemblPlants" id="evm.model.09.986">
    <property type="protein sequence ID" value="cds.evm.model.09.986"/>
    <property type="gene ID" value="evm.TU.09.986"/>
</dbReference>
<dbReference type="AlphaFoldDB" id="A0A803QI02"/>
<evidence type="ECO:0000313" key="1">
    <source>
        <dbReference type="EnsemblPlants" id="cds.evm.model.09.986"/>
    </source>
</evidence>
<accession>A0A803QI02</accession>
<dbReference type="PANTHER" id="PTHR33116:SF86">
    <property type="entry name" value="REVERSE TRANSCRIPTASE DOMAIN-CONTAINING PROTEIN"/>
    <property type="match status" value="1"/>
</dbReference>
<reference evidence="1" key="1">
    <citation type="submission" date="2018-11" db="EMBL/GenBank/DDBJ databases">
        <authorList>
            <person name="Grassa J C."/>
        </authorList>
    </citation>
    <scope>NUCLEOTIDE SEQUENCE [LARGE SCALE GENOMIC DNA]</scope>
</reference>
<sequence>MKTKRFGNGRKMALKLDMSKAYDRVEWNFLRTMMRGLGYEEQWIEKIMRCVESVAFSVLINGEQIGNFQPTRGLRQDDSFVFLDAKENECDTMKNILQQYSRLSGQQVNLEKSEVSMGKRISSTMGQDLANRLVSNHAKYLGLPSFVGRRKQEGVLRELLVCGKEFVGAEKF</sequence>
<proteinExistence type="predicted"/>
<protein>
    <recommendedName>
        <fullName evidence="3">Reverse transcriptase</fullName>
    </recommendedName>
</protein>
<dbReference type="Proteomes" id="UP000596661">
    <property type="component" value="Chromosome 9"/>
</dbReference>